<dbReference type="InterPro" id="IPR000182">
    <property type="entry name" value="GNAT_dom"/>
</dbReference>
<evidence type="ECO:0000313" key="2">
    <source>
        <dbReference type="EMBL" id="WZU67903.1"/>
    </source>
</evidence>
<dbReference type="KEGG" id="yrh:AABB31_02795"/>
<reference evidence="2 3" key="2">
    <citation type="submission" date="2024-08" db="EMBL/GenBank/DDBJ databases">
        <title>Phylogenomic analyses of a clade within the roseobacter group suggest taxonomic reassignments of species of the genera Aestuariivita, Citreicella, Loktanella, Nautella, Pelagibaca, Ruegeria, Thalassobius, Thiobacimonas and Tropicibacter, and the proposal o.</title>
        <authorList>
            <person name="Jeon C.O."/>
        </authorList>
    </citation>
    <scope>NUCLEOTIDE SEQUENCE [LARGE SCALE GENOMIC DNA]</scope>
    <source>
        <strain evidence="2 3">SS1-5</strain>
    </source>
</reference>
<protein>
    <submittedName>
        <fullName evidence="2">N-acetyltransferase family protein</fullName>
    </submittedName>
</protein>
<dbReference type="Proteomes" id="UP001470809">
    <property type="component" value="Chromosome"/>
</dbReference>
<dbReference type="InterPro" id="IPR016181">
    <property type="entry name" value="Acyl_CoA_acyltransferase"/>
</dbReference>
<evidence type="ECO:0000313" key="3">
    <source>
        <dbReference type="Proteomes" id="UP001470809"/>
    </source>
</evidence>
<dbReference type="EMBL" id="CP151767">
    <property type="protein sequence ID" value="WZU67903.1"/>
    <property type="molecule type" value="Genomic_DNA"/>
</dbReference>
<dbReference type="PROSITE" id="PS51186">
    <property type="entry name" value="GNAT"/>
    <property type="match status" value="1"/>
</dbReference>
<sequence>MIIRPATSADGDAMARIVGDWRPELDGMPVLHTAEEDRWFFGEVIKTQDVLVGASGIGVEGFIARDDQLITQLYLQKSARRKGLGSQLLNKMKARADALALWCFQANLPARNFYEKHGFVAAEKTDGHGNEEHLPDIYYTWKATT</sequence>
<dbReference type="SUPFAM" id="SSF55729">
    <property type="entry name" value="Acyl-CoA N-acyltransferases (Nat)"/>
    <property type="match status" value="1"/>
</dbReference>
<reference evidence="3" key="1">
    <citation type="submission" date="2024-04" db="EMBL/GenBank/DDBJ databases">
        <title>Phylogenomic analyses of a clade within the roseobacter group suggest taxonomic reassignments of species of the genera Aestuariivita, Citreicella, Loktanella, Nautella, Pelagibaca, Ruegeria, Thalassobius, Thiobacimonas and Tropicibacter, and the proposal o.</title>
        <authorList>
            <person name="Jeon C.O."/>
        </authorList>
    </citation>
    <scope>NUCLEOTIDE SEQUENCE [LARGE SCALE GENOMIC DNA]</scope>
    <source>
        <strain evidence="3">SS1-5</strain>
    </source>
</reference>
<evidence type="ECO:0000259" key="1">
    <source>
        <dbReference type="PROSITE" id="PS51186"/>
    </source>
</evidence>
<keyword evidence="3" id="KW-1185">Reference proteome</keyword>
<gene>
    <name evidence="2" type="ORF">AABB31_02795</name>
</gene>
<name>A0AAN0MB69_9RHOB</name>
<dbReference type="RefSeq" id="WP_342077197.1">
    <property type="nucleotide sequence ID" value="NZ_CP151767.2"/>
</dbReference>
<dbReference type="GO" id="GO:0016747">
    <property type="term" value="F:acyltransferase activity, transferring groups other than amino-acyl groups"/>
    <property type="evidence" value="ECO:0007669"/>
    <property type="project" value="InterPro"/>
</dbReference>
<proteinExistence type="predicted"/>
<organism evidence="2 3">
    <name type="scientific">Yoonia rhodophyticola</name>
    <dbReference type="NCBI Taxonomy" id="3137370"/>
    <lineage>
        <taxon>Bacteria</taxon>
        <taxon>Pseudomonadati</taxon>
        <taxon>Pseudomonadota</taxon>
        <taxon>Alphaproteobacteria</taxon>
        <taxon>Rhodobacterales</taxon>
        <taxon>Paracoccaceae</taxon>
        <taxon>Yoonia</taxon>
    </lineage>
</organism>
<accession>A0AAN0MB69</accession>
<dbReference type="CDD" id="cd04301">
    <property type="entry name" value="NAT_SF"/>
    <property type="match status" value="1"/>
</dbReference>
<dbReference type="AlphaFoldDB" id="A0AAN0MB69"/>
<feature type="domain" description="N-acetyltransferase" evidence="1">
    <location>
        <begin position="1"/>
        <end position="144"/>
    </location>
</feature>
<dbReference type="Gene3D" id="3.40.630.30">
    <property type="match status" value="1"/>
</dbReference>
<dbReference type="Pfam" id="PF00583">
    <property type="entry name" value="Acetyltransf_1"/>
    <property type="match status" value="1"/>
</dbReference>